<sequence length="163" mass="18564">MSRVKFWVALSFKNPKLGCEEMSVLVERLCDCDDHIENISSQMDIEHIHLYPHLTEMACFIDHQSGYLTTNQPCVSWFATNDPTLSKKLTSAKNELARIDVDYTNLGKDINLSHLQLELATEAQEAFKRHHEDTPGNKGKAKKKSSQNNTGKKGKAKNRSLYR</sequence>
<accession>A0ACB7ZXJ2</accession>
<comment type="caution">
    <text evidence="1">The sequence shown here is derived from an EMBL/GenBank/DDBJ whole genome shotgun (WGS) entry which is preliminary data.</text>
</comment>
<dbReference type="EMBL" id="MU268178">
    <property type="protein sequence ID" value="KAH7905498.1"/>
    <property type="molecule type" value="Genomic_DNA"/>
</dbReference>
<proteinExistence type="predicted"/>
<gene>
    <name evidence="1" type="ORF">BJ138DRAFT_1105937</name>
</gene>
<evidence type="ECO:0000313" key="2">
    <source>
        <dbReference type="Proteomes" id="UP000790377"/>
    </source>
</evidence>
<keyword evidence="2" id="KW-1185">Reference proteome</keyword>
<organism evidence="1 2">
    <name type="scientific">Hygrophoropsis aurantiaca</name>
    <dbReference type="NCBI Taxonomy" id="72124"/>
    <lineage>
        <taxon>Eukaryota</taxon>
        <taxon>Fungi</taxon>
        <taxon>Dikarya</taxon>
        <taxon>Basidiomycota</taxon>
        <taxon>Agaricomycotina</taxon>
        <taxon>Agaricomycetes</taxon>
        <taxon>Agaricomycetidae</taxon>
        <taxon>Boletales</taxon>
        <taxon>Coniophorineae</taxon>
        <taxon>Hygrophoropsidaceae</taxon>
        <taxon>Hygrophoropsis</taxon>
    </lineage>
</organism>
<reference evidence="1" key="1">
    <citation type="journal article" date="2021" name="New Phytol.">
        <title>Evolutionary innovations through gain and loss of genes in the ectomycorrhizal Boletales.</title>
        <authorList>
            <person name="Wu G."/>
            <person name="Miyauchi S."/>
            <person name="Morin E."/>
            <person name="Kuo A."/>
            <person name="Drula E."/>
            <person name="Varga T."/>
            <person name="Kohler A."/>
            <person name="Feng B."/>
            <person name="Cao Y."/>
            <person name="Lipzen A."/>
            <person name="Daum C."/>
            <person name="Hundley H."/>
            <person name="Pangilinan J."/>
            <person name="Johnson J."/>
            <person name="Barry K."/>
            <person name="LaButti K."/>
            <person name="Ng V."/>
            <person name="Ahrendt S."/>
            <person name="Min B."/>
            <person name="Choi I.G."/>
            <person name="Park H."/>
            <person name="Plett J.M."/>
            <person name="Magnuson J."/>
            <person name="Spatafora J.W."/>
            <person name="Nagy L.G."/>
            <person name="Henrissat B."/>
            <person name="Grigoriev I.V."/>
            <person name="Yang Z.L."/>
            <person name="Xu J."/>
            <person name="Martin F.M."/>
        </authorList>
    </citation>
    <scope>NUCLEOTIDE SEQUENCE</scope>
    <source>
        <strain evidence="1">ATCC 28755</strain>
    </source>
</reference>
<dbReference type="Proteomes" id="UP000790377">
    <property type="component" value="Unassembled WGS sequence"/>
</dbReference>
<name>A0ACB7ZXJ2_9AGAM</name>
<protein>
    <submittedName>
        <fullName evidence="1">Uncharacterized protein</fullName>
    </submittedName>
</protein>
<evidence type="ECO:0000313" key="1">
    <source>
        <dbReference type="EMBL" id="KAH7905498.1"/>
    </source>
</evidence>